<dbReference type="Proteomes" id="UP000015105">
    <property type="component" value="Chromosome 7D"/>
</dbReference>
<accession>A0A453QT29</accession>
<dbReference type="EnsemblPlants" id="AET7Gv20313900.8">
    <property type="protein sequence ID" value="AET7Gv20313900.8"/>
    <property type="gene ID" value="AET7Gv20313900"/>
</dbReference>
<proteinExistence type="predicted"/>
<reference evidence="1" key="5">
    <citation type="journal article" date="2021" name="G3 (Bethesda)">
        <title>Aegilops tauschii genome assembly Aet v5.0 features greater sequence contiguity and improved annotation.</title>
        <authorList>
            <person name="Wang L."/>
            <person name="Zhu T."/>
            <person name="Rodriguez J.C."/>
            <person name="Deal K.R."/>
            <person name="Dubcovsky J."/>
            <person name="McGuire P.E."/>
            <person name="Lux T."/>
            <person name="Spannagl M."/>
            <person name="Mayer K.F.X."/>
            <person name="Baldrich P."/>
            <person name="Meyers B.C."/>
            <person name="Huo N."/>
            <person name="Gu Y.Q."/>
            <person name="Zhou H."/>
            <person name="Devos K.M."/>
            <person name="Bennetzen J.L."/>
            <person name="Unver T."/>
            <person name="Budak H."/>
            <person name="Gulick P.J."/>
            <person name="Galiba G."/>
            <person name="Kalapos B."/>
            <person name="Nelson D.R."/>
            <person name="Li P."/>
            <person name="You F.M."/>
            <person name="Luo M.C."/>
            <person name="Dvorak J."/>
        </authorList>
    </citation>
    <scope>NUCLEOTIDE SEQUENCE [LARGE SCALE GENOMIC DNA]</scope>
    <source>
        <strain evidence="1">cv. AL8/78</strain>
    </source>
</reference>
<name>A0A453QT29_AEGTS</name>
<reference evidence="2" key="1">
    <citation type="journal article" date="2014" name="Science">
        <title>Ancient hybridizations among the ancestral genomes of bread wheat.</title>
        <authorList>
            <consortium name="International Wheat Genome Sequencing Consortium,"/>
            <person name="Marcussen T."/>
            <person name="Sandve S.R."/>
            <person name="Heier L."/>
            <person name="Spannagl M."/>
            <person name="Pfeifer M."/>
            <person name="Jakobsen K.S."/>
            <person name="Wulff B.B."/>
            <person name="Steuernagel B."/>
            <person name="Mayer K.F."/>
            <person name="Olsen O.A."/>
        </authorList>
    </citation>
    <scope>NUCLEOTIDE SEQUENCE [LARGE SCALE GENOMIC DNA]</scope>
    <source>
        <strain evidence="2">cv. AL8/78</strain>
    </source>
</reference>
<protein>
    <submittedName>
        <fullName evidence="1">Uncharacterized protein</fullName>
    </submittedName>
</protein>
<reference evidence="2" key="2">
    <citation type="journal article" date="2017" name="Nat. Plants">
        <title>The Aegilops tauschii genome reveals multiple impacts of transposons.</title>
        <authorList>
            <person name="Zhao G."/>
            <person name="Zou C."/>
            <person name="Li K."/>
            <person name="Wang K."/>
            <person name="Li T."/>
            <person name="Gao L."/>
            <person name="Zhang X."/>
            <person name="Wang H."/>
            <person name="Yang Z."/>
            <person name="Liu X."/>
            <person name="Jiang W."/>
            <person name="Mao L."/>
            <person name="Kong X."/>
            <person name="Jiao Y."/>
            <person name="Jia J."/>
        </authorList>
    </citation>
    <scope>NUCLEOTIDE SEQUENCE [LARGE SCALE GENOMIC DNA]</scope>
    <source>
        <strain evidence="2">cv. AL8/78</strain>
    </source>
</reference>
<keyword evidence="2" id="KW-1185">Reference proteome</keyword>
<dbReference type="AlphaFoldDB" id="A0A453QT29"/>
<sequence length="54" mass="6393">MLTSYFCVHLYRASSHLISSWSSSARLHMCLYCSAFRFWSICIFQHLGPRITNY</sequence>
<organism evidence="1 2">
    <name type="scientific">Aegilops tauschii subsp. strangulata</name>
    <name type="common">Goatgrass</name>
    <dbReference type="NCBI Taxonomy" id="200361"/>
    <lineage>
        <taxon>Eukaryota</taxon>
        <taxon>Viridiplantae</taxon>
        <taxon>Streptophyta</taxon>
        <taxon>Embryophyta</taxon>
        <taxon>Tracheophyta</taxon>
        <taxon>Spermatophyta</taxon>
        <taxon>Magnoliopsida</taxon>
        <taxon>Liliopsida</taxon>
        <taxon>Poales</taxon>
        <taxon>Poaceae</taxon>
        <taxon>BOP clade</taxon>
        <taxon>Pooideae</taxon>
        <taxon>Triticodae</taxon>
        <taxon>Triticeae</taxon>
        <taxon>Triticinae</taxon>
        <taxon>Aegilops</taxon>
    </lineage>
</organism>
<evidence type="ECO:0000313" key="1">
    <source>
        <dbReference type="EnsemblPlants" id="AET7Gv20313900.8"/>
    </source>
</evidence>
<evidence type="ECO:0000313" key="2">
    <source>
        <dbReference type="Proteomes" id="UP000015105"/>
    </source>
</evidence>
<reference evidence="1" key="3">
    <citation type="journal article" date="2017" name="Nature">
        <title>Genome sequence of the progenitor of the wheat D genome Aegilops tauschii.</title>
        <authorList>
            <person name="Luo M.C."/>
            <person name="Gu Y.Q."/>
            <person name="Puiu D."/>
            <person name="Wang H."/>
            <person name="Twardziok S.O."/>
            <person name="Deal K.R."/>
            <person name="Huo N."/>
            <person name="Zhu T."/>
            <person name="Wang L."/>
            <person name="Wang Y."/>
            <person name="McGuire P.E."/>
            <person name="Liu S."/>
            <person name="Long H."/>
            <person name="Ramasamy R.K."/>
            <person name="Rodriguez J.C."/>
            <person name="Van S.L."/>
            <person name="Yuan L."/>
            <person name="Wang Z."/>
            <person name="Xia Z."/>
            <person name="Xiao L."/>
            <person name="Anderson O.D."/>
            <person name="Ouyang S."/>
            <person name="Liang Y."/>
            <person name="Zimin A.V."/>
            <person name="Pertea G."/>
            <person name="Qi P."/>
            <person name="Bennetzen J.L."/>
            <person name="Dai X."/>
            <person name="Dawson M.W."/>
            <person name="Muller H.G."/>
            <person name="Kugler K."/>
            <person name="Rivarola-Duarte L."/>
            <person name="Spannagl M."/>
            <person name="Mayer K.F.X."/>
            <person name="Lu F.H."/>
            <person name="Bevan M.W."/>
            <person name="Leroy P."/>
            <person name="Li P."/>
            <person name="You F.M."/>
            <person name="Sun Q."/>
            <person name="Liu Z."/>
            <person name="Lyons E."/>
            <person name="Wicker T."/>
            <person name="Salzberg S.L."/>
            <person name="Devos K.M."/>
            <person name="Dvorak J."/>
        </authorList>
    </citation>
    <scope>NUCLEOTIDE SEQUENCE [LARGE SCALE GENOMIC DNA]</scope>
    <source>
        <strain evidence="1">cv. AL8/78</strain>
    </source>
</reference>
<dbReference type="Gramene" id="AET7Gv20313900.8">
    <property type="protein sequence ID" value="AET7Gv20313900.8"/>
    <property type="gene ID" value="AET7Gv20313900"/>
</dbReference>
<reference evidence="1" key="4">
    <citation type="submission" date="2019-03" db="UniProtKB">
        <authorList>
            <consortium name="EnsemblPlants"/>
        </authorList>
    </citation>
    <scope>IDENTIFICATION</scope>
</reference>